<reference evidence="2" key="1">
    <citation type="submission" date="2022-06" db="EMBL/GenBank/DDBJ databases">
        <title>Sphingomonas sp. nov. isolated from rhizosphere soil of tomato.</title>
        <authorList>
            <person name="Dong H."/>
            <person name="Gao R."/>
        </authorList>
    </citation>
    <scope>NUCLEOTIDE SEQUENCE</scope>
    <source>
        <strain evidence="2">MMSM24</strain>
    </source>
</reference>
<feature type="transmembrane region" description="Helical" evidence="1">
    <location>
        <begin position="6"/>
        <end position="29"/>
    </location>
</feature>
<organism evidence="2 3">
    <name type="scientific">Sphingomonas lycopersici</name>
    <dbReference type="NCBI Taxonomy" id="2951807"/>
    <lineage>
        <taxon>Bacteria</taxon>
        <taxon>Pseudomonadati</taxon>
        <taxon>Pseudomonadota</taxon>
        <taxon>Alphaproteobacteria</taxon>
        <taxon>Sphingomonadales</taxon>
        <taxon>Sphingomonadaceae</taxon>
        <taxon>Sphingomonas</taxon>
    </lineage>
</organism>
<sequence>MLAFHATMTAAILGAIGLGGGLYEAVLIDRSWPRMPMLIQPARGGINRKLFWAPIHGLFELALVAAIWATWREPDVRCWVLAAFSIHVIVRISSFAYFIPLAMRFEAGSADDPEATAQVAGRWVRLSRWRLPFEFVAILCLIAALAPLSAPEIPAVSPTIALPFSPIRRSG</sequence>
<accession>A0AA41ZBU7</accession>
<dbReference type="AlphaFoldDB" id="A0AA41ZBU7"/>
<protein>
    <submittedName>
        <fullName evidence="2">Uncharacterized protein</fullName>
    </submittedName>
</protein>
<dbReference type="EMBL" id="JANFAV010000026">
    <property type="protein sequence ID" value="MCW6537607.1"/>
    <property type="molecule type" value="Genomic_DNA"/>
</dbReference>
<keyword evidence="1" id="KW-1133">Transmembrane helix</keyword>
<evidence type="ECO:0000313" key="3">
    <source>
        <dbReference type="Proteomes" id="UP001165565"/>
    </source>
</evidence>
<dbReference type="Proteomes" id="UP001165565">
    <property type="component" value="Unassembled WGS sequence"/>
</dbReference>
<gene>
    <name evidence="2" type="ORF">NEE01_22760</name>
</gene>
<dbReference type="RefSeq" id="WP_265271745.1">
    <property type="nucleotide sequence ID" value="NZ_JANFAV010000026.1"/>
</dbReference>
<feature type="transmembrane region" description="Helical" evidence="1">
    <location>
        <begin position="50"/>
        <end position="71"/>
    </location>
</feature>
<evidence type="ECO:0000313" key="2">
    <source>
        <dbReference type="EMBL" id="MCW6537607.1"/>
    </source>
</evidence>
<comment type="caution">
    <text evidence="2">The sequence shown here is derived from an EMBL/GenBank/DDBJ whole genome shotgun (WGS) entry which is preliminary data.</text>
</comment>
<feature type="transmembrane region" description="Helical" evidence="1">
    <location>
        <begin position="131"/>
        <end position="150"/>
    </location>
</feature>
<keyword evidence="3" id="KW-1185">Reference proteome</keyword>
<name>A0AA41ZBU7_9SPHN</name>
<keyword evidence="1" id="KW-0472">Membrane</keyword>
<evidence type="ECO:0000256" key="1">
    <source>
        <dbReference type="SAM" id="Phobius"/>
    </source>
</evidence>
<proteinExistence type="predicted"/>
<feature type="transmembrane region" description="Helical" evidence="1">
    <location>
        <begin position="77"/>
        <end position="99"/>
    </location>
</feature>
<keyword evidence="1" id="KW-0812">Transmembrane</keyword>